<dbReference type="PaxDb" id="4097-A0A1S4B8W0"/>
<accession>A0A1S4B8W0</accession>
<dbReference type="OrthoDB" id="10273062at2759"/>
<dbReference type="RefSeq" id="XP_016485309.1">
    <property type="nucleotide sequence ID" value="XM_016629823.1"/>
</dbReference>
<gene>
    <name evidence="1" type="primary">LOC107805750</name>
</gene>
<evidence type="ECO:0008006" key="2">
    <source>
        <dbReference type="Google" id="ProtNLM"/>
    </source>
</evidence>
<dbReference type="AlphaFoldDB" id="A0A1S4B8W0"/>
<proteinExistence type="predicted"/>
<reference evidence="1" key="1">
    <citation type="submission" date="2025-08" db="UniProtKB">
        <authorList>
            <consortium name="RefSeq"/>
        </authorList>
    </citation>
    <scope>IDENTIFICATION</scope>
</reference>
<dbReference type="InterPro" id="IPR027124">
    <property type="entry name" value="Swc5/CFDP1/2"/>
</dbReference>
<name>A0A1S4B8W0_TOBAC</name>
<dbReference type="PANTHER" id="PTHR23227:SF67">
    <property type="entry name" value="CRANIOFACIAL DEVELOPMENT PROTEIN 2-LIKE"/>
    <property type="match status" value="1"/>
</dbReference>
<evidence type="ECO:0000313" key="1">
    <source>
        <dbReference type="RefSeq" id="XP_016485309.1"/>
    </source>
</evidence>
<dbReference type="PANTHER" id="PTHR23227">
    <property type="entry name" value="BUCENTAUR RELATED"/>
    <property type="match status" value="1"/>
</dbReference>
<organism evidence="1">
    <name type="scientific">Nicotiana tabacum</name>
    <name type="common">Common tobacco</name>
    <dbReference type="NCBI Taxonomy" id="4097"/>
    <lineage>
        <taxon>Eukaryota</taxon>
        <taxon>Viridiplantae</taxon>
        <taxon>Streptophyta</taxon>
        <taxon>Embryophyta</taxon>
        <taxon>Tracheophyta</taxon>
        <taxon>Spermatophyta</taxon>
        <taxon>Magnoliopsida</taxon>
        <taxon>eudicotyledons</taxon>
        <taxon>Gunneridae</taxon>
        <taxon>Pentapetalae</taxon>
        <taxon>asterids</taxon>
        <taxon>lamiids</taxon>
        <taxon>Solanales</taxon>
        <taxon>Solanaceae</taxon>
        <taxon>Nicotianoideae</taxon>
        <taxon>Nicotianeae</taxon>
        <taxon>Nicotiana</taxon>
    </lineage>
</organism>
<dbReference type="STRING" id="4097.A0A1S4B8W0"/>
<dbReference type="KEGG" id="nta:107805750"/>
<protein>
    <recommendedName>
        <fullName evidence="2">Craniofacial development protein 2-like</fullName>
    </recommendedName>
</protein>
<sequence length="134" mass="15585">MHTLLRFAWTRRSRQFWEDLDEVVYSIPHIEKLFIGGNFNRNIRATARGYDDVYAEFGFGDGYKGGTLMLDRDRAFDLVIANSSFPMREEHLVTISNMVARNEIDYFLCRMCDRVYAQIARSSQVRTSGPNIDS</sequence>